<name>A0AAD8MAD8_9APIA</name>
<evidence type="ECO:0000313" key="1">
    <source>
        <dbReference type="EMBL" id="KAK1365492.1"/>
    </source>
</evidence>
<accession>A0AAD8MAD8</accession>
<gene>
    <name evidence="1" type="ORF">POM88_041053</name>
</gene>
<evidence type="ECO:0000313" key="2">
    <source>
        <dbReference type="Proteomes" id="UP001237642"/>
    </source>
</evidence>
<proteinExistence type="predicted"/>
<reference evidence="1" key="1">
    <citation type="submission" date="2023-02" db="EMBL/GenBank/DDBJ databases">
        <title>Genome of toxic invasive species Heracleum sosnowskyi carries increased number of genes despite the absence of recent whole-genome duplications.</title>
        <authorList>
            <person name="Schelkunov M."/>
            <person name="Shtratnikova V."/>
            <person name="Makarenko M."/>
            <person name="Klepikova A."/>
            <person name="Omelchenko D."/>
            <person name="Novikova G."/>
            <person name="Obukhova E."/>
            <person name="Bogdanov V."/>
            <person name="Penin A."/>
            <person name="Logacheva M."/>
        </authorList>
    </citation>
    <scope>NUCLEOTIDE SEQUENCE</scope>
    <source>
        <strain evidence="1">Hsosn_3</strain>
        <tissue evidence="1">Leaf</tissue>
    </source>
</reference>
<sequence length="101" mass="11366">MPSDDGFSCLIMCVIAEAIDKRAAYVEKMKNKMAEIHKSGEEKRAVVVAKKREDQLFRIFLLSSEQIGTTVTSTCLVLNYNTWIVGKKEILVHGGQFRTIS</sequence>
<reference evidence="1" key="2">
    <citation type="submission" date="2023-05" db="EMBL/GenBank/DDBJ databases">
        <authorList>
            <person name="Schelkunov M.I."/>
        </authorList>
    </citation>
    <scope>NUCLEOTIDE SEQUENCE</scope>
    <source>
        <strain evidence="1">Hsosn_3</strain>
        <tissue evidence="1">Leaf</tissue>
    </source>
</reference>
<dbReference type="Proteomes" id="UP001237642">
    <property type="component" value="Unassembled WGS sequence"/>
</dbReference>
<comment type="caution">
    <text evidence="1">The sequence shown here is derived from an EMBL/GenBank/DDBJ whole genome shotgun (WGS) entry which is preliminary data.</text>
</comment>
<organism evidence="1 2">
    <name type="scientific">Heracleum sosnowskyi</name>
    <dbReference type="NCBI Taxonomy" id="360622"/>
    <lineage>
        <taxon>Eukaryota</taxon>
        <taxon>Viridiplantae</taxon>
        <taxon>Streptophyta</taxon>
        <taxon>Embryophyta</taxon>
        <taxon>Tracheophyta</taxon>
        <taxon>Spermatophyta</taxon>
        <taxon>Magnoliopsida</taxon>
        <taxon>eudicotyledons</taxon>
        <taxon>Gunneridae</taxon>
        <taxon>Pentapetalae</taxon>
        <taxon>asterids</taxon>
        <taxon>campanulids</taxon>
        <taxon>Apiales</taxon>
        <taxon>Apiaceae</taxon>
        <taxon>Apioideae</taxon>
        <taxon>apioid superclade</taxon>
        <taxon>Tordylieae</taxon>
        <taxon>Tordyliinae</taxon>
        <taxon>Heracleum</taxon>
    </lineage>
</organism>
<dbReference type="AlphaFoldDB" id="A0AAD8MAD8"/>
<keyword evidence="2" id="KW-1185">Reference proteome</keyword>
<dbReference type="EMBL" id="JAUIZM010000009">
    <property type="protein sequence ID" value="KAK1365492.1"/>
    <property type="molecule type" value="Genomic_DNA"/>
</dbReference>
<protein>
    <submittedName>
        <fullName evidence="1">Uncharacterized protein</fullName>
    </submittedName>
</protein>